<keyword evidence="5" id="KW-1185">Reference proteome</keyword>
<dbReference type="Pfam" id="PF02297">
    <property type="entry name" value="COX6B"/>
    <property type="match status" value="1"/>
</dbReference>
<organism evidence="4 5">
    <name type="scientific">Meganyctiphanes norvegica</name>
    <name type="common">Northern krill</name>
    <name type="synonym">Thysanopoda norvegica</name>
    <dbReference type="NCBI Taxonomy" id="48144"/>
    <lineage>
        <taxon>Eukaryota</taxon>
        <taxon>Metazoa</taxon>
        <taxon>Ecdysozoa</taxon>
        <taxon>Arthropoda</taxon>
        <taxon>Crustacea</taxon>
        <taxon>Multicrustacea</taxon>
        <taxon>Malacostraca</taxon>
        <taxon>Eumalacostraca</taxon>
        <taxon>Eucarida</taxon>
        <taxon>Euphausiacea</taxon>
        <taxon>Euphausiidae</taxon>
        <taxon>Meganyctiphanes</taxon>
    </lineage>
</organism>
<dbReference type="SUPFAM" id="SSF47694">
    <property type="entry name" value="Cytochrome c oxidase subunit h"/>
    <property type="match status" value="1"/>
</dbReference>
<dbReference type="InterPro" id="IPR048280">
    <property type="entry name" value="COX6B-like"/>
</dbReference>
<comment type="subcellular location">
    <subcellularLocation>
        <location evidence="1">Mitochondrion</location>
    </subcellularLocation>
</comment>
<dbReference type="AlphaFoldDB" id="A0AAV2R6T3"/>
<dbReference type="GO" id="GO:0042775">
    <property type="term" value="P:mitochondrial ATP synthesis coupled electron transport"/>
    <property type="evidence" value="ECO:0007669"/>
    <property type="project" value="TreeGrafter"/>
</dbReference>
<accession>A0AAV2R6T3</accession>
<keyword evidence="2" id="KW-0496">Mitochondrion</keyword>
<evidence type="ECO:0008006" key="6">
    <source>
        <dbReference type="Google" id="ProtNLM"/>
    </source>
</evidence>
<evidence type="ECO:0000256" key="3">
    <source>
        <dbReference type="ARBA" id="ARBA00023157"/>
    </source>
</evidence>
<dbReference type="PANTHER" id="PTHR46690:SF1">
    <property type="entry name" value="CYTOCHROME C OXIDASE ASSEMBLY FACTOR 6 HOMOLOG"/>
    <property type="match status" value="1"/>
</dbReference>
<dbReference type="PANTHER" id="PTHR46690">
    <property type="entry name" value="CYTOCHROME C OXIDASE ASSEMBLY FACTOR 6 HOMOLOG"/>
    <property type="match status" value="1"/>
</dbReference>
<gene>
    <name evidence="4" type="ORF">MNOR_LOCUS21545</name>
</gene>
<reference evidence="4 5" key="1">
    <citation type="submission" date="2024-05" db="EMBL/GenBank/DDBJ databases">
        <authorList>
            <person name="Wallberg A."/>
        </authorList>
    </citation>
    <scope>NUCLEOTIDE SEQUENCE [LARGE SCALE GENOMIC DNA]</scope>
</reference>
<evidence type="ECO:0000256" key="1">
    <source>
        <dbReference type="ARBA" id="ARBA00004173"/>
    </source>
</evidence>
<name>A0AAV2R6T3_MEGNR</name>
<comment type="caution">
    <text evidence="4">The sequence shown here is derived from an EMBL/GenBank/DDBJ whole genome shotgun (WGS) entry which is preliminary data.</text>
</comment>
<dbReference type="EMBL" id="CAXKWB010017435">
    <property type="protein sequence ID" value="CAL4118861.1"/>
    <property type="molecule type" value="Genomic_DNA"/>
</dbReference>
<dbReference type="InterPro" id="IPR042289">
    <property type="entry name" value="COA6"/>
</dbReference>
<dbReference type="GO" id="GO:0008535">
    <property type="term" value="P:respiratory chain complex IV assembly"/>
    <property type="evidence" value="ECO:0007669"/>
    <property type="project" value="InterPro"/>
</dbReference>
<evidence type="ECO:0000313" key="5">
    <source>
        <dbReference type="Proteomes" id="UP001497623"/>
    </source>
</evidence>
<dbReference type="Gene3D" id="1.10.10.140">
    <property type="entry name" value="Cytochrome c oxidase, subunit VIb"/>
    <property type="match status" value="1"/>
</dbReference>
<sequence>MDVDYTHYGWCAFKLSYNESGNIAMPREVGEKSSSFPNKEARSLCWDARDKFWECTDAGGTTESCAELRKMYEDSCPSTWVKHFDRKKNYLEFKEKMKVGYDPIEENKK</sequence>
<dbReference type="GO" id="GO:0005739">
    <property type="term" value="C:mitochondrion"/>
    <property type="evidence" value="ECO:0007669"/>
    <property type="project" value="UniProtKB-SubCell"/>
</dbReference>
<dbReference type="InterPro" id="IPR036549">
    <property type="entry name" value="CX6/COA6-like_sf"/>
</dbReference>
<evidence type="ECO:0000313" key="4">
    <source>
        <dbReference type="EMBL" id="CAL4118861.1"/>
    </source>
</evidence>
<dbReference type="Proteomes" id="UP001497623">
    <property type="component" value="Unassembled WGS sequence"/>
</dbReference>
<proteinExistence type="predicted"/>
<protein>
    <recommendedName>
        <fullName evidence="6">Cytochrome c oxidase assembly factor 6 homolog</fullName>
    </recommendedName>
</protein>
<keyword evidence="3" id="KW-1015">Disulfide bond</keyword>
<evidence type="ECO:0000256" key="2">
    <source>
        <dbReference type="ARBA" id="ARBA00023128"/>
    </source>
</evidence>